<name>A0A7I9VEK8_9ACTN</name>
<organism evidence="2 3">
    <name type="scientific">Gordonia spumicola</name>
    <dbReference type="NCBI Taxonomy" id="589161"/>
    <lineage>
        <taxon>Bacteria</taxon>
        <taxon>Bacillati</taxon>
        <taxon>Actinomycetota</taxon>
        <taxon>Actinomycetes</taxon>
        <taxon>Mycobacteriales</taxon>
        <taxon>Gordoniaceae</taxon>
        <taxon>Gordonia</taxon>
    </lineage>
</organism>
<dbReference type="OrthoDB" id="4376916at2"/>
<feature type="transmembrane region" description="Helical" evidence="1">
    <location>
        <begin position="94"/>
        <end position="111"/>
    </location>
</feature>
<dbReference type="EMBL" id="BJOV01000005">
    <property type="protein sequence ID" value="GEE03744.1"/>
    <property type="molecule type" value="Genomic_DNA"/>
</dbReference>
<protein>
    <submittedName>
        <fullName evidence="2">Uncharacterized protein</fullName>
    </submittedName>
</protein>
<dbReference type="Proteomes" id="UP000444960">
    <property type="component" value="Unassembled WGS sequence"/>
</dbReference>
<keyword evidence="3" id="KW-1185">Reference proteome</keyword>
<gene>
    <name evidence="2" type="ORF">nbrc107696_41900</name>
</gene>
<evidence type="ECO:0000256" key="1">
    <source>
        <dbReference type="SAM" id="Phobius"/>
    </source>
</evidence>
<dbReference type="AlphaFoldDB" id="A0A7I9VEK8"/>
<dbReference type="RefSeq" id="WP_161897214.1">
    <property type="nucleotide sequence ID" value="NZ_BJOV01000005.1"/>
</dbReference>
<evidence type="ECO:0000313" key="3">
    <source>
        <dbReference type="Proteomes" id="UP000444960"/>
    </source>
</evidence>
<sequence length="117" mass="12363">MTVADRVELGVLTVCGAIIGLISVFYLNLLIGSVPVPITVVLAGVGNLLVLHRASQLTESSWRYAPMIVWALITLVAMVPGINGNGALIGDWRVLMLLLCGVGLPAVAQSMNRLNNL</sequence>
<feature type="transmembrane region" description="Helical" evidence="1">
    <location>
        <begin position="64"/>
        <end position="82"/>
    </location>
</feature>
<keyword evidence="1" id="KW-0472">Membrane</keyword>
<feature type="transmembrane region" description="Helical" evidence="1">
    <location>
        <begin position="34"/>
        <end position="52"/>
    </location>
</feature>
<comment type="caution">
    <text evidence="2">The sequence shown here is derived from an EMBL/GenBank/DDBJ whole genome shotgun (WGS) entry which is preliminary data.</text>
</comment>
<accession>A0A7I9VEK8</accession>
<keyword evidence="1" id="KW-1133">Transmembrane helix</keyword>
<proteinExistence type="predicted"/>
<keyword evidence="1" id="KW-0812">Transmembrane</keyword>
<evidence type="ECO:0000313" key="2">
    <source>
        <dbReference type="EMBL" id="GEE03744.1"/>
    </source>
</evidence>
<feature type="transmembrane region" description="Helical" evidence="1">
    <location>
        <begin position="7"/>
        <end position="28"/>
    </location>
</feature>
<reference evidence="3" key="1">
    <citation type="submission" date="2019-06" db="EMBL/GenBank/DDBJ databases">
        <title>Gordonia isolated from sludge of a wastewater treatment plant.</title>
        <authorList>
            <person name="Tamura T."/>
            <person name="Aoyama K."/>
            <person name="Kang Y."/>
            <person name="Saito S."/>
            <person name="Akiyama N."/>
            <person name="Yazawa K."/>
            <person name="Gonoi T."/>
            <person name="Mikami Y."/>
        </authorList>
    </citation>
    <scope>NUCLEOTIDE SEQUENCE [LARGE SCALE GENOMIC DNA]</scope>
    <source>
        <strain evidence="3">NBRC 107696</strain>
    </source>
</reference>